<feature type="compositionally biased region" description="Basic and acidic residues" evidence="1">
    <location>
        <begin position="34"/>
        <end position="51"/>
    </location>
</feature>
<comment type="caution">
    <text evidence="2">The sequence shown here is derived from an EMBL/GenBank/DDBJ whole genome shotgun (WGS) entry which is preliminary data.</text>
</comment>
<gene>
    <name evidence="2" type="ORF">B7T07_06675</name>
</gene>
<protein>
    <submittedName>
        <fullName evidence="2">Uncharacterized protein</fullName>
    </submittedName>
</protein>
<feature type="region of interest" description="Disordered" evidence="1">
    <location>
        <begin position="1"/>
        <end position="75"/>
    </location>
</feature>
<evidence type="ECO:0000313" key="2">
    <source>
        <dbReference type="EMBL" id="PUW05395.1"/>
    </source>
</evidence>
<reference evidence="2 3" key="1">
    <citation type="submission" date="2017-04" db="EMBL/GenBank/DDBJ databases">
        <title>Cronobacter sakazakii, ST83 Lineage Isolates.</title>
        <authorList>
            <person name="Chase H."/>
            <person name="Tall B."/>
            <person name="Gopinath G."/>
            <person name="Lehner A."/>
        </authorList>
    </citation>
    <scope>NUCLEOTIDE SEQUENCE [LARGE SCALE GENOMIC DNA]</scope>
    <source>
        <strain evidence="2 3">MOD1_Comp15</strain>
    </source>
</reference>
<feature type="compositionally biased region" description="Basic and acidic residues" evidence="1">
    <location>
        <begin position="1"/>
        <end position="22"/>
    </location>
</feature>
<accession>A0AA45C1E4</accession>
<dbReference type="EMBL" id="NCTU01000004">
    <property type="protein sequence ID" value="PUW05395.1"/>
    <property type="molecule type" value="Genomic_DNA"/>
</dbReference>
<evidence type="ECO:0000313" key="3">
    <source>
        <dbReference type="Proteomes" id="UP000244856"/>
    </source>
</evidence>
<name>A0AA45C1E4_CROSK</name>
<proteinExistence type="predicted"/>
<evidence type="ECO:0000256" key="1">
    <source>
        <dbReference type="SAM" id="MobiDB-lite"/>
    </source>
</evidence>
<dbReference type="AlphaFoldDB" id="A0AA45C1E4"/>
<sequence length="75" mass="8610">MRDSIPADTEWRRSEHQDDGASKRTRRRAIQGRLQDEAKGRRRSAEGHLQEGECEPVRITGGSGRPGTRIRMMHQ</sequence>
<organism evidence="2 3">
    <name type="scientific">Cronobacter sakazakii</name>
    <name type="common">Enterobacter sakazakii</name>
    <dbReference type="NCBI Taxonomy" id="28141"/>
    <lineage>
        <taxon>Bacteria</taxon>
        <taxon>Pseudomonadati</taxon>
        <taxon>Pseudomonadota</taxon>
        <taxon>Gammaproteobacteria</taxon>
        <taxon>Enterobacterales</taxon>
        <taxon>Enterobacteriaceae</taxon>
        <taxon>Cronobacter</taxon>
    </lineage>
</organism>
<dbReference type="Proteomes" id="UP000244856">
    <property type="component" value="Unassembled WGS sequence"/>
</dbReference>